<reference evidence="2" key="1">
    <citation type="submission" date="2018-10" db="EMBL/GenBank/DDBJ databases">
        <authorList>
            <person name="Peiro R."/>
            <person name="Begona"/>
            <person name="Cbmso G."/>
            <person name="Lopez M."/>
            <person name="Gonzalez S."/>
            <person name="Sacristan E."/>
            <person name="Castillo E."/>
        </authorList>
    </citation>
    <scope>NUCLEOTIDE SEQUENCE [LARGE SCALE GENOMIC DNA]</scope>
</reference>
<sequence length="465" mass="52123">MNAHELIQEISAYCRETGLAESTFGRRAVNDGKLAARLRNGGRITTETLDRIRAFMEANRVPLDLAGAPAARGNGLAMRAALAPAPMAEIVSPQQRFRFLDNRQRYLLFVQTCSEKRVIAQRVALELASIVPRPPAVRVFDAGVGDGTVLERVMRAMHHRFPTMPFYVVGKEVSLEDVRLVLQKMPDRLYEHPAQVLVLTNLPYGAAPWLSLRDAEADSRVVWHELPLSGDSAHRFEEQITGLEGFLAENWLTDVDPRTGGRRSERPAVLVIYREDHRFLLDAVIPRRGAAVAGYDLVVASQSYRARARLDTKVRGVVAPLARALAPGGRLIGVHAYGHDPGQEIVRRIWPDDAPFLHDRHEILRATKEQLGAEGRDLVFNAFADNRALFRYDMHTLPREIGDTIGISTLFAAWNAAVYVAQVEDERLTVAVREGHWLDATREVLAAHGGLWFHDESYVISRRRH</sequence>
<comment type="caution">
    <text evidence="1">The sequence shown here is derived from an EMBL/GenBank/DDBJ whole genome shotgun (WGS) entry which is preliminary data.</text>
</comment>
<evidence type="ECO:0000313" key="2">
    <source>
        <dbReference type="Proteomes" id="UP000289200"/>
    </source>
</evidence>
<evidence type="ECO:0008006" key="3">
    <source>
        <dbReference type="Google" id="ProtNLM"/>
    </source>
</evidence>
<dbReference type="SUPFAM" id="SSF53335">
    <property type="entry name" value="S-adenosyl-L-methionine-dependent methyltransferases"/>
    <property type="match status" value="1"/>
</dbReference>
<protein>
    <recommendedName>
        <fullName evidence="3">SAM-dependent methyltransferase</fullName>
    </recommendedName>
</protein>
<dbReference type="OrthoDB" id="7376608at2"/>
<gene>
    <name evidence="1" type="ORF">RHODGE_RHODGE_01412</name>
</gene>
<accession>A0A447CNQ2</accession>
<keyword evidence="2" id="KW-1185">Reference proteome</keyword>
<proteinExistence type="predicted"/>
<dbReference type="InterPro" id="IPR029063">
    <property type="entry name" value="SAM-dependent_MTases_sf"/>
</dbReference>
<dbReference type="EMBL" id="UWOC01000111">
    <property type="protein sequence ID" value="VCU06765.1"/>
    <property type="molecule type" value="Genomic_DNA"/>
</dbReference>
<dbReference type="Proteomes" id="UP000289200">
    <property type="component" value="Unassembled WGS sequence"/>
</dbReference>
<name>A0A447CNQ2_9BRAD</name>
<organism evidence="1 2">
    <name type="scientific">Rhodoplanes serenus</name>
    <dbReference type="NCBI Taxonomy" id="200615"/>
    <lineage>
        <taxon>Bacteria</taxon>
        <taxon>Pseudomonadati</taxon>
        <taxon>Pseudomonadota</taxon>
        <taxon>Alphaproteobacteria</taxon>
        <taxon>Hyphomicrobiales</taxon>
        <taxon>Nitrobacteraceae</taxon>
        <taxon>Rhodoplanes</taxon>
    </lineage>
</organism>
<dbReference type="RefSeq" id="WP_129608371.1">
    <property type="nucleotide sequence ID" value="NZ_UWOC01000111.1"/>
</dbReference>
<evidence type="ECO:0000313" key="1">
    <source>
        <dbReference type="EMBL" id="VCU06765.1"/>
    </source>
</evidence>
<dbReference type="AlphaFoldDB" id="A0A447CNQ2"/>